<comment type="function">
    <text evidence="10">Catalyzes the transfer of an acyl group from acyl-phosphate (acyl-PO(4)) to glycerol-3-phosphate (G3P) to form lysophosphatidic acid (LPA). This enzyme utilizes acyl-phosphate as fatty acyl donor, but not acyl-CoA or acyl-ACP.</text>
</comment>
<gene>
    <name evidence="10" type="primary">plsY</name>
    <name evidence="11" type="ORF">BN1356_00846</name>
</gene>
<dbReference type="STRING" id="1608583.BN1356_00846"/>
<dbReference type="EMBL" id="CTEN01000002">
    <property type="protein sequence ID" value="CQR24499.1"/>
    <property type="molecule type" value="Genomic_DNA"/>
</dbReference>
<dbReference type="PANTHER" id="PTHR30309">
    <property type="entry name" value="INNER MEMBRANE PROTEIN YGIH"/>
    <property type="match status" value="1"/>
</dbReference>
<evidence type="ECO:0000256" key="2">
    <source>
        <dbReference type="ARBA" id="ARBA00022516"/>
    </source>
</evidence>
<keyword evidence="3 10" id="KW-0808">Transferase</keyword>
<dbReference type="PANTHER" id="PTHR30309:SF0">
    <property type="entry name" value="GLYCEROL-3-PHOSPHATE ACYLTRANSFERASE-RELATED"/>
    <property type="match status" value="1"/>
</dbReference>
<evidence type="ECO:0000256" key="8">
    <source>
        <dbReference type="ARBA" id="ARBA00023209"/>
    </source>
</evidence>
<keyword evidence="2 10" id="KW-0444">Lipid biosynthesis</keyword>
<feature type="transmembrane region" description="Helical" evidence="10">
    <location>
        <begin position="6"/>
        <end position="26"/>
    </location>
</feature>
<dbReference type="EC" id="2.3.1.275" evidence="10"/>
<dbReference type="GO" id="GO:0043772">
    <property type="term" value="F:acyl-phosphate glycerol-3-phosphate acyltransferase activity"/>
    <property type="evidence" value="ECO:0007669"/>
    <property type="project" value="UniProtKB-UniRule"/>
</dbReference>
<comment type="subcellular location">
    <subcellularLocation>
        <location evidence="10">Cell membrane</location>
        <topology evidence="10">Multi-pass membrane protein</topology>
    </subcellularLocation>
</comment>
<protein>
    <recommendedName>
        <fullName evidence="10">Glycerol-3-phosphate acyltransferase</fullName>
    </recommendedName>
    <alternativeName>
        <fullName evidence="10">Acyl-PO4 G3P acyltransferase</fullName>
    </alternativeName>
    <alternativeName>
        <fullName evidence="10">Acyl-phosphate--glycerol-3-phosphate acyltransferase</fullName>
    </alternativeName>
    <alternativeName>
        <fullName evidence="10">G3P acyltransferase</fullName>
        <shortName evidence="10">GPAT</shortName>
        <ecNumber evidence="10">2.3.1.275</ecNumber>
    </alternativeName>
    <alternativeName>
        <fullName evidence="10">Lysophosphatidic acid synthase</fullName>
        <shortName evidence="10">LPA synthase</shortName>
    </alternativeName>
</protein>
<keyword evidence="12" id="KW-1185">Reference proteome</keyword>
<evidence type="ECO:0000256" key="5">
    <source>
        <dbReference type="ARBA" id="ARBA00022989"/>
    </source>
</evidence>
<keyword evidence="9 10" id="KW-1208">Phospholipid metabolism</keyword>
<organism evidence="11 12">
    <name type="scientific">Streptococcus varani</name>
    <dbReference type="NCBI Taxonomy" id="1608583"/>
    <lineage>
        <taxon>Bacteria</taxon>
        <taxon>Bacillati</taxon>
        <taxon>Bacillota</taxon>
        <taxon>Bacilli</taxon>
        <taxon>Lactobacillales</taxon>
        <taxon>Streptococcaceae</taxon>
        <taxon>Streptococcus</taxon>
    </lineage>
</organism>
<dbReference type="GO" id="GO:0008654">
    <property type="term" value="P:phospholipid biosynthetic process"/>
    <property type="evidence" value="ECO:0007669"/>
    <property type="project" value="UniProtKB-UniRule"/>
</dbReference>
<keyword evidence="7 10" id="KW-0472">Membrane</keyword>
<dbReference type="NCBIfam" id="TIGR00023">
    <property type="entry name" value="glycerol-3-phosphate 1-O-acyltransferase PlsY"/>
    <property type="match status" value="1"/>
</dbReference>
<keyword evidence="8 10" id="KW-0594">Phospholipid biosynthesis</keyword>
<comment type="pathway">
    <text evidence="10">Lipid metabolism; phospholipid metabolism.</text>
</comment>
<dbReference type="AlphaFoldDB" id="A0A0E4H433"/>
<comment type="catalytic activity">
    <reaction evidence="10">
        <text>an acyl phosphate + sn-glycerol 3-phosphate = a 1-acyl-sn-glycero-3-phosphate + phosphate</text>
        <dbReference type="Rhea" id="RHEA:34075"/>
        <dbReference type="ChEBI" id="CHEBI:43474"/>
        <dbReference type="ChEBI" id="CHEBI:57597"/>
        <dbReference type="ChEBI" id="CHEBI:57970"/>
        <dbReference type="ChEBI" id="CHEBI:59918"/>
        <dbReference type="EC" id="2.3.1.275"/>
    </reaction>
</comment>
<sequence>MTILFLMIAYLLGSIPSGLWIGQIFFKKNLREYGSGNTGTTNTFRILGPKAGCIVFLMDFFKGSLAVWLPMIFHVHGLSPIVFGLFAVLGHTFPIFAEFKGGKAVATSAGMLMSFSPVYGLFLLVVFSTTLFLTSIVSLSSVVAATFAILTVILFPAVHFILPKYDLIFTLVILFLGCFVIVRHKDNIKRIQEKRENLVPFGLNITQQIKK</sequence>
<keyword evidence="11" id="KW-0012">Acyltransferase</keyword>
<evidence type="ECO:0000256" key="6">
    <source>
        <dbReference type="ARBA" id="ARBA00023098"/>
    </source>
</evidence>
<dbReference type="SMART" id="SM01207">
    <property type="entry name" value="G3P_acyltransf"/>
    <property type="match status" value="1"/>
</dbReference>
<name>A0A0E4H433_9STRE</name>
<dbReference type="Proteomes" id="UP000198604">
    <property type="component" value="Unassembled WGS sequence"/>
</dbReference>
<evidence type="ECO:0000256" key="10">
    <source>
        <dbReference type="HAMAP-Rule" id="MF_01043"/>
    </source>
</evidence>
<dbReference type="InterPro" id="IPR003811">
    <property type="entry name" value="G3P_acylTferase_PlsY"/>
</dbReference>
<comment type="subunit">
    <text evidence="10">Probably interacts with PlsX.</text>
</comment>
<keyword evidence="5 10" id="KW-1133">Transmembrane helix</keyword>
<evidence type="ECO:0000256" key="7">
    <source>
        <dbReference type="ARBA" id="ARBA00023136"/>
    </source>
</evidence>
<dbReference type="UniPathway" id="UPA00085"/>
<comment type="similarity">
    <text evidence="10">Belongs to the PlsY family.</text>
</comment>
<reference evidence="12" key="1">
    <citation type="submission" date="2015-03" db="EMBL/GenBank/DDBJ databases">
        <authorList>
            <person name="Urmite Genomes"/>
        </authorList>
    </citation>
    <scope>NUCLEOTIDE SEQUENCE [LARGE SCALE GENOMIC DNA]</scope>
    <source>
        <strain evidence="12">FF10</strain>
    </source>
</reference>
<feature type="transmembrane region" description="Helical" evidence="10">
    <location>
        <begin position="65"/>
        <end position="89"/>
    </location>
</feature>
<keyword evidence="4 10" id="KW-0812">Transmembrane</keyword>
<feature type="transmembrane region" description="Helical" evidence="10">
    <location>
        <begin position="167"/>
        <end position="184"/>
    </location>
</feature>
<evidence type="ECO:0000256" key="1">
    <source>
        <dbReference type="ARBA" id="ARBA00022475"/>
    </source>
</evidence>
<feature type="transmembrane region" description="Helical" evidence="10">
    <location>
        <begin position="109"/>
        <end position="134"/>
    </location>
</feature>
<evidence type="ECO:0000313" key="12">
    <source>
        <dbReference type="Proteomes" id="UP000198604"/>
    </source>
</evidence>
<dbReference type="GO" id="GO:0005886">
    <property type="term" value="C:plasma membrane"/>
    <property type="evidence" value="ECO:0007669"/>
    <property type="project" value="UniProtKB-SubCell"/>
</dbReference>
<accession>A0A0E4H433</accession>
<dbReference type="HAMAP" id="MF_01043">
    <property type="entry name" value="PlsY"/>
    <property type="match status" value="1"/>
</dbReference>
<evidence type="ECO:0000256" key="9">
    <source>
        <dbReference type="ARBA" id="ARBA00023264"/>
    </source>
</evidence>
<evidence type="ECO:0000256" key="4">
    <source>
        <dbReference type="ARBA" id="ARBA00022692"/>
    </source>
</evidence>
<evidence type="ECO:0000313" key="11">
    <source>
        <dbReference type="EMBL" id="CQR24499.1"/>
    </source>
</evidence>
<feature type="transmembrane region" description="Helical" evidence="10">
    <location>
        <begin position="141"/>
        <end position="161"/>
    </location>
</feature>
<dbReference type="Pfam" id="PF02660">
    <property type="entry name" value="G3P_acyltransf"/>
    <property type="match status" value="1"/>
</dbReference>
<keyword evidence="1 10" id="KW-1003">Cell membrane</keyword>
<proteinExistence type="inferred from homology"/>
<keyword evidence="6 10" id="KW-0443">Lipid metabolism</keyword>
<evidence type="ECO:0000256" key="3">
    <source>
        <dbReference type="ARBA" id="ARBA00022679"/>
    </source>
</evidence>